<dbReference type="CDD" id="cd08411">
    <property type="entry name" value="PBP2_OxyR"/>
    <property type="match status" value="1"/>
</dbReference>
<dbReference type="PANTHER" id="PTHR30346:SF26">
    <property type="entry name" value="HYDROGEN PEROXIDE-INDUCIBLE GENES ACTIVATOR"/>
    <property type="match status" value="1"/>
</dbReference>
<comment type="similarity">
    <text evidence="1">Belongs to the LysR transcriptional regulatory family.</text>
</comment>
<proteinExistence type="inferred from homology"/>
<dbReference type="Gene3D" id="1.10.10.10">
    <property type="entry name" value="Winged helix-like DNA-binding domain superfamily/Winged helix DNA-binding domain"/>
    <property type="match status" value="1"/>
</dbReference>
<name>A0A2S2CVD7_9PROT</name>
<organism evidence="8 9">
    <name type="scientific">Azospirillum thermophilum</name>
    <dbReference type="NCBI Taxonomy" id="2202148"/>
    <lineage>
        <taxon>Bacteria</taxon>
        <taxon>Pseudomonadati</taxon>
        <taxon>Pseudomonadota</taxon>
        <taxon>Alphaproteobacteria</taxon>
        <taxon>Rhodospirillales</taxon>
        <taxon>Azospirillaceae</taxon>
        <taxon>Azospirillum</taxon>
    </lineage>
</organism>
<dbReference type="InterPro" id="IPR005119">
    <property type="entry name" value="LysR_subst-bd"/>
</dbReference>
<dbReference type="EMBL" id="CP029354">
    <property type="protein sequence ID" value="AWK88461.1"/>
    <property type="molecule type" value="Genomic_DNA"/>
</dbReference>
<evidence type="ECO:0000313" key="8">
    <source>
        <dbReference type="EMBL" id="AWK88461.1"/>
    </source>
</evidence>
<dbReference type="GO" id="GO:0003677">
    <property type="term" value="F:DNA binding"/>
    <property type="evidence" value="ECO:0007669"/>
    <property type="project" value="UniProtKB-KW"/>
</dbReference>
<sequence>MNLAGLSLRDLDYVVAVADLRHFGKAAERCAVSQPSLSAQVRKLEDQLGLTLFERTSRRVLLTAEGEPVIRQARVVLEEARRLLTLARGGGCPLGGRLTLAAIQTLGPYLFPHSLPPLRAAYPDLALTLAEGRTEGLLEELREGRVDAVLLSLPVVGDGLAAEPLFTEPFLLAHPAGHRLAAVPSLGVEDLDPADLILLEEGHCLRDQALAACGLQARGGRHATGLETLRHMVAAGAGCTLMPLLATGDAQRFGGLLGYRPFDRGEPGRVVGLVWRASDPRSDELRRMAALLRRHAPPGTRMATAEAAEAEMTEAEMTGPRPAGA</sequence>
<dbReference type="PANTHER" id="PTHR30346">
    <property type="entry name" value="TRANSCRIPTIONAL DUAL REGULATOR HCAR-RELATED"/>
    <property type="match status" value="1"/>
</dbReference>
<evidence type="ECO:0000256" key="6">
    <source>
        <dbReference type="SAM" id="MobiDB-lite"/>
    </source>
</evidence>
<dbReference type="OrthoDB" id="9775392at2"/>
<protein>
    <submittedName>
        <fullName evidence="8">LysR family transcriptional regulator</fullName>
    </submittedName>
</protein>
<dbReference type="AlphaFoldDB" id="A0A2S2CVD7"/>
<evidence type="ECO:0000256" key="2">
    <source>
        <dbReference type="ARBA" id="ARBA00023015"/>
    </source>
</evidence>
<dbReference type="GO" id="GO:0003700">
    <property type="term" value="F:DNA-binding transcription factor activity"/>
    <property type="evidence" value="ECO:0007669"/>
    <property type="project" value="InterPro"/>
</dbReference>
<dbReference type="Gene3D" id="3.40.190.10">
    <property type="entry name" value="Periplasmic binding protein-like II"/>
    <property type="match status" value="2"/>
</dbReference>
<dbReference type="PRINTS" id="PR00039">
    <property type="entry name" value="HTHLYSR"/>
</dbReference>
<gene>
    <name evidence="8" type="ORF">DEW08_20570</name>
</gene>
<evidence type="ECO:0000259" key="7">
    <source>
        <dbReference type="PROSITE" id="PS50931"/>
    </source>
</evidence>
<dbReference type="SUPFAM" id="SSF46785">
    <property type="entry name" value="Winged helix' DNA-binding domain"/>
    <property type="match status" value="1"/>
</dbReference>
<keyword evidence="5" id="KW-0804">Transcription</keyword>
<reference evidence="9" key="1">
    <citation type="submission" date="2018-05" db="EMBL/GenBank/DDBJ databases">
        <title>Azospirillum thermophila sp. nov., a novel isolated from hot spring.</title>
        <authorList>
            <person name="Zhao Z."/>
        </authorList>
    </citation>
    <scope>NUCLEOTIDE SEQUENCE [LARGE SCALE GENOMIC DNA]</scope>
    <source>
        <strain evidence="9">CFH 70021</strain>
    </source>
</reference>
<dbReference type="PROSITE" id="PS50931">
    <property type="entry name" value="HTH_LYSR"/>
    <property type="match status" value="1"/>
</dbReference>
<dbReference type="InterPro" id="IPR036390">
    <property type="entry name" value="WH_DNA-bd_sf"/>
</dbReference>
<evidence type="ECO:0000256" key="1">
    <source>
        <dbReference type="ARBA" id="ARBA00009437"/>
    </source>
</evidence>
<dbReference type="SUPFAM" id="SSF53850">
    <property type="entry name" value="Periplasmic binding protein-like II"/>
    <property type="match status" value="1"/>
</dbReference>
<evidence type="ECO:0000256" key="3">
    <source>
        <dbReference type="ARBA" id="ARBA00023125"/>
    </source>
</evidence>
<keyword evidence="2" id="KW-0805">Transcription regulation</keyword>
<dbReference type="RefSeq" id="WP_109330763.1">
    <property type="nucleotide sequence ID" value="NZ_CP029354.1"/>
</dbReference>
<keyword evidence="4" id="KW-0010">Activator</keyword>
<dbReference type="KEGG" id="azz:DEW08_20570"/>
<feature type="region of interest" description="Disordered" evidence="6">
    <location>
        <begin position="298"/>
        <end position="325"/>
    </location>
</feature>
<dbReference type="InterPro" id="IPR036388">
    <property type="entry name" value="WH-like_DNA-bd_sf"/>
</dbReference>
<dbReference type="Pfam" id="PF03466">
    <property type="entry name" value="LysR_substrate"/>
    <property type="match status" value="1"/>
</dbReference>
<dbReference type="FunFam" id="1.10.10.10:FF:000001">
    <property type="entry name" value="LysR family transcriptional regulator"/>
    <property type="match status" value="1"/>
</dbReference>
<evidence type="ECO:0000313" key="9">
    <source>
        <dbReference type="Proteomes" id="UP000245629"/>
    </source>
</evidence>
<dbReference type="Pfam" id="PF00126">
    <property type="entry name" value="HTH_1"/>
    <property type="match status" value="1"/>
</dbReference>
<keyword evidence="3" id="KW-0238">DNA-binding</keyword>
<keyword evidence="9" id="KW-1185">Reference proteome</keyword>
<evidence type="ECO:0000256" key="5">
    <source>
        <dbReference type="ARBA" id="ARBA00023163"/>
    </source>
</evidence>
<accession>A0A2S2CVD7</accession>
<dbReference type="Proteomes" id="UP000245629">
    <property type="component" value="Chromosome 3"/>
</dbReference>
<feature type="domain" description="HTH lysR-type" evidence="7">
    <location>
        <begin position="6"/>
        <end position="63"/>
    </location>
</feature>
<dbReference type="GO" id="GO:0032993">
    <property type="term" value="C:protein-DNA complex"/>
    <property type="evidence" value="ECO:0007669"/>
    <property type="project" value="TreeGrafter"/>
</dbReference>
<evidence type="ECO:0000256" key="4">
    <source>
        <dbReference type="ARBA" id="ARBA00023159"/>
    </source>
</evidence>
<dbReference type="InterPro" id="IPR000847">
    <property type="entry name" value="LysR_HTH_N"/>
</dbReference>